<dbReference type="Proteomes" id="UP000242520">
    <property type="component" value="Unassembled WGS sequence"/>
</dbReference>
<dbReference type="GO" id="GO:0003677">
    <property type="term" value="F:DNA binding"/>
    <property type="evidence" value="ECO:0007669"/>
    <property type="project" value="UniProtKB-UniRule"/>
</dbReference>
<dbReference type="PRINTS" id="PR00455">
    <property type="entry name" value="HTHTETR"/>
</dbReference>
<reference evidence="5" key="1">
    <citation type="submission" date="2016-11" db="EMBL/GenBank/DDBJ databases">
        <authorList>
            <person name="Varghese N."/>
            <person name="Submissions S."/>
        </authorList>
    </citation>
    <scope>NUCLEOTIDE SEQUENCE [LARGE SCALE GENOMIC DNA]</scope>
    <source>
        <strain evidence="5">DSM 15285</strain>
    </source>
</reference>
<dbReference type="SUPFAM" id="SSF46689">
    <property type="entry name" value="Homeodomain-like"/>
    <property type="match status" value="1"/>
</dbReference>
<evidence type="ECO:0000256" key="2">
    <source>
        <dbReference type="PROSITE-ProRule" id="PRU00335"/>
    </source>
</evidence>
<dbReference type="EMBL" id="FQXH01000011">
    <property type="protein sequence ID" value="SHH22801.1"/>
    <property type="molecule type" value="Genomic_DNA"/>
</dbReference>
<feature type="DNA-binding region" description="H-T-H motif" evidence="2">
    <location>
        <begin position="30"/>
        <end position="49"/>
    </location>
</feature>
<dbReference type="AlphaFoldDB" id="A0A1M5R985"/>
<dbReference type="PANTHER" id="PTHR43479">
    <property type="entry name" value="ACREF/ENVCD OPERON REPRESSOR-RELATED"/>
    <property type="match status" value="1"/>
</dbReference>
<proteinExistence type="predicted"/>
<evidence type="ECO:0000256" key="1">
    <source>
        <dbReference type="ARBA" id="ARBA00023125"/>
    </source>
</evidence>
<dbReference type="InterPro" id="IPR001647">
    <property type="entry name" value="HTH_TetR"/>
</dbReference>
<keyword evidence="1 2" id="KW-0238">DNA-binding</keyword>
<dbReference type="PROSITE" id="PS50977">
    <property type="entry name" value="HTH_TETR_2"/>
    <property type="match status" value="1"/>
</dbReference>
<feature type="domain" description="HTH tetR-type" evidence="3">
    <location>
        <begin position="7"/>
        <end position="67"/>
    </location>
</feature>
<accession>A0A1M5R985</accession>
<gene>
    <name evidence="4" type="ORF">SAMN02744040_01282</name>
</gene>
<sequence length="206" mass="24812">MKSEKSKNTQEKIFNAALKVFSEKGFSGATTSEISKEAGVAEGTIFRYYKTKKDILRGVMLEYVERFEEFANLESLKKIIRENKDKSIEEILKIILLDRYKVFEKNYNIMKVIHYEMQFHEDIKSMYIEKIREKEYQMSNYIFKQIKINKEEYKNIDYKLISRIFRGMMFGVFFQRRSEMEKDNIIPIEKEIDVMIDVFFNGIKKK</sequence>
<dbReference type="RefSeq" id="WP_072724794.1">
    <property type="nucleotide sequence ID" value="NZ_FQXH01000011.1"/>
</dbReference>
<protein>
    <submittedName>
        <fullName evidence="4">Transcriptional regulator, TetR family</fullName>
    </submittedName>
</protein>
<dbReference type="OrthoDB" id="9780824at2"/>
<dbReference type="InterPro" id="IPR050624">
    <property type="entry name" value="HTH-type_Tx_Regulator"/>
</dbReference>
<keyword evidence="5" id="KW-1185">Reference proteome</keyword>
<dbReference type="Gene3D" id="1.10.357.10">
    <property type="entry name" value="Tetracycline Repressor, domain 2"/>
    <property type="match status" value="1"/>
</dbReference>
<dbReference type="Pfam" id="PF00440">
    <property type="entry name" value="TetR_N"/>
    <property type="match status" value="1"/>
</dbReference>
<dbReference type="InterPro" id="IPR009057">
    <property type="entry name" value="Homeodomain-like_sf"/>
</dbReference>
<dbReference type="SUPFAM" id="SSF48498">
    <property type="entry name" value="Tetracyclin repressor-like, C-terminal domain"/>
    <property type="match status" value="1"/>
</dbReference>
<dbReference type="STRING" id="1123350.SAMN02744040_01282"/>
<dbReference type="PANTHER" id="PTHR43479:SF11">
    <property type="entry name" value="ACREF_ENVCD OPERON REPRESSOR-RELATED"/>
    <property type="match status" value="1"/>
</dbReference>
<evidence type="ECO:0000313" key="5">
    <source>
        <dbReference type="Proteomes" id="UP000242520"/>
    </source>
</evidence>
<organism evidence="4 5">
    <name type="scientific">Tepidibacter thalassicus DSM 15285</name>
    <dbReference type="NCBI Taxonomy" id="1123350"/>
    <lineage>
        <taxon>Bacteria</taxon>
        <taxon>Bacillati</taxon>
        <taxon>Bacillota</taxon>
        <taxon>Clostridia</taxon>
        <taxon>Peptostreptococcales</taxon>
        <taxon>Peptostreptococcaceae</taxon>
        <taxon>Tepidibacter</taxon>
    </lineage>
</organism>
<name>A0A1M5R985_9FIRM</name>
<dbReference type="InterPro" id="IPR036271">
    <property type="entry name" value="Tet_transcr_reg_TetR-rel_C_sf"/>
</dbReference>
<evidence type="ECO:0000313" key="4">
    <source>
        <dbReference type="EMBL" id="SHH22801.1"/>
    </source>
</evidence>
<evidence type="ECO:0000259" key="3">
    <source>
        <dbReference type="PROSITE" id="PS50977"/>
    </source>
</evidence>